<dbReference type="EMBL" id="CAMXCT010002353">
    <property type="protein sequence ID" value="CAI3997569.1"/>
    <property type="molecule type" value="Genomic_DNA"/>
</dbReference>
<dbReference type="AlphaFoldDB" id="A0A9P1CTQ5"/>
<dbReference type="OrthoDB" id="426386at2759"/>
<proteinExistence type="predicted"/>
<reference evidence="1" key="1">
    <citation type="submission" date="2022-10" db="EMBL/GenBank/DDBJ databases">
        <authorList>
            <person name="Chen Y."/>
            <person name="Dougan E. K."/>
            <person name="Chan C."/>
            <person name="Rhodes N."/>
            <person name="Thang M."/>
        </authorList>
    </citation>
    <scope>NUCLEOTIDE SEQUENCE</scope>
</reference>
<dbReference type="EMBL" id="CAMXCT020002353">
    <property type="protein sequence ID" value="CAL1150944.1"/>
    <property type="molecule type" value="Genomic_DNA"/>
</dbReference>
<name>A0A9P1CTQ5_9DINO</name>
<dbReference type="Proteomes" id="UP001152797">
    <property type="component" value="Unassembled WGS sequence"/>
</dbReference>
<reference evidence="2" key="2">
    <citation type="submission" date="2024-04" db="EMBL/GenBank/DDBJ databases">
        <authorList>
            <person name="Chen Y."/>
            <person name="Shah S."/>
            <person name="Dougan E. K."/>
            <person name="Thang M."/>
            <person name="Chan C."/>
        </authorList>
    </citation>
    <scope>NUCLEOTIDE SEQUENCE [LARGE SCALE GENOMIC DNA]</scope>
</reference>
<evidence type="ECO:0000313" key="3">
    <source>
        <dbReference type="EMBL" id="CAL4784881.1"/>
    </source>
</evidence>
<comment type="caution">
    <text evidence="1">The sequence shown here is derived from an EMBL/GenBank/DDBJ whole genome shotgun (WGS) entry which is preliminary data.</text>
</comment>
<evidence type="ECO:0000313" key="1">
    <source>
        <dbReference type="EMBL" id="CAI3997569.1"/>
    </source>
</evidence>
<feature type="non-terminal residue" evidence="1">
    <location>
        <position position="1"/>
    </location>
</feature>
<dbReference type="EMBL" id="CAMXCT030002353">
    <property type="protein sequence ID" value="CAL4784881.1"/>
    <property type="molecule type" value="Genomic_DNA"/>
</dbReference>
<accession>A0A9P1CTQ5</accession>
<keyword evidence="4" id="KW-1185">Reference proteome</keyword>
<protein>
    <submittedName>
        <fullName evidence="3">NADH:ubiquinone oxidoreductase intermediate-associated protein 30 domain-containing protein</fullName>
    </submittedName>
</protein>
<gene>
    <name evidence="1" type="ORF">C1SCF055_LOCUS23940</name>
</gene>
<evidence type="ECO:0000313" key="2">
    <source>
        <dbReference type="EMBL" id="CAL1150944.1"/>
    </source>
</evidence>
<organism evidence="1">
    <name type="scientific">Cladocopium goreaui</name>
    <dbReference type="NCBI Taxonomy" id="2562237"/>
    <lineage>
        <taxon>Eukaryota</taxon>
        <taxon>Sar</taxon>
        <taxon>Alveolata</taxon>
        <taxon>Dinophyceae</taxon>
        <taxon>Suessiales</taxon>
        <taxon>Symbiodiniaceae</taxon>
        <taxon>Cladocopium</taxon>
    </lineage>
</organism>
<feature type="non-terminal residue" evidence="1">
    <location>
        <position position="291"/>
    </location>
</feature>
<evidence type="ECO:0000313" key="4">
    <source>
        <dbReference type="Proteomes" id="UP001152797"/>
    </source>
</evidence>
<sequence>AGQVERCEIYQETSRELLQKHRQELQGSVVTALEEDLQISMALFDAGKNEVNQLAWAFRRAFDEQLAAEESAVSSAKMMIAAAIRRGVPLYNSGNASGCAEVYAETARKLLSGAGGPLSSNVQAALQQAVDTPSEPDARAWALRRALDAASNQVSVDIRSRDKSRAFRPGLLRDFITNQGLEIAAFVVNDTVMGGRSDSEVLTSQACAPAGSSLFLGCRFPWQRHQARRRRLCIGQIPTTGSQGFPGDASWCGGACRQASKVSGRSRLETPTEQPREAVAAGLFLARYTRG</sequence>